<evidence type="ECO:0000313" key="1">
    <source>
        <dbReference type="EMBL" id="TVU38805.1"/>
    </source>
</evidence>
<dbReference type="EMBL" id="RWGY01000007">
    <property type="protein sequence ID" value="TVU38805.1"/>
    <property type="molecule type" value="Genomic_DNA"/>
</dbReference>
<feature type="non-terminal residue" evidence="1">
    <location>
        <position position="1"/>
    </location>
</feature>
<reference evidence="1 2" key="1">
    <citation type="journal article" date="2019" name="Sci. Rep.">
        <title>A high-quality genome of Eragrostis curvula grass provides insights into Poaceae evolution and supports new strategies to enhance forage quality.</title>
        <authorList>
            <person name="Carballo J."/>
            <person name="Santos B.A.C.M."/>
            <person name="Zappacosta D."/>
            <person name="Garbus I."/>
            <person name="Selva J.P."/>
            <person name="Gallo C.A."/>
            <person name="Diaz A."/>
            <person name="Albertini E."/>
            <person name="Caccamo M."/>
            <person name="Echenique V."/>
        </authorList>
    </citation>
    <scope>NUCLEOTIDE SEQUENCE [LARGE SCALE GENOMIC DNA]</scope>
    <source>
        <strain evidence="2">cv. Victoria</strain>
        <tissue evidence="1">Leaf</tissue>
    </source>
</reference>
<evidence type="ECO:0000313" key="2">
    <source>
        <dbReference type="Proteomes" id="UP000324897"/>
    </source>
</evidence>
<name>A0A5J9VTD7_9POAL</name>
<comment type="caution">
    <text evidence="1">The sequence shown here is derived from an EMBL/GenBank/DDBJ whole genome shotgun (WGS) entry which is preliminary data.</text>
</comment>
<dbReference type="OrthoDB" id="66881at2759"/>
<dbReference type="InterPro" id="IPR036188">
    <property type="entry name" value="FAD/NAD-bd_sf"/>
</dbReference>
<protein>
    <submittedName>
        <fullName evidence="1">Uncharacterized protein</fullName>
    </submittedName>
</protein>
<dbReference type="Gene3D" id="3.50.50.60">
    <property type="entry name" value="FAD/NAD(P)-binding domain"/>
    <property type="match status" value="1"/>
</dbReference>
<dbReference type="Proteomes" id="UP000324897">
    <property type="component" value="Chromosome 4"/>
</dbReference>
<gene>
    <name evidence="1" type="ORF">EJB05_12195</name>
</gene>
<keyword evidence="2" id="KW-1185">Reference proteome</keyword>
<dbReference type="AlphaFoldDB" id="A0A5J9VTD7"/>
<organism evidence="1 2">
    <name type="scientific">Eragrostis curvula</name>
    <name type="common">weeping love grass</name>
    <dbReference type="NCBI Taxonomy" id="38414"/>
    <lineage>
        <taxon>Eukaryota</taxon>
        <taxon>Viridiplantae</taxon>
        <taxon>Streptophyta</taxon>
        <taxon>Embryophyta</taxon>
        <taxon>Tracheophyta</taxon>
        <taxon>Spermatophyta</taxon>
        <taxon>Magnoliopsida</taxon>
        <taxon>Liliopsida</taxon>
        <taxon>Poales</taxon>
        <taxon>Poaceae</taxon>
        <taxon>PACMAD clade</taxon>
        <taxon>Chloridoideae</taxon>
        <taxon>Eragrostideae</taxon>
        <taxon>Eragrostidinae</taxon>
        <taxon>Eragrostis</taxon>
    </lineage>
</organism>
<sequence length="248" mass="28331">MSKDGFVISFSEEDRINISSGTLTLDFDGGSSSMTSSAFARRCSLYGCTVRWRKIGATAPEEEKETYDTATTRSRTCGFDPWWNVRRKTAGWCSETYSFPFLALGDDSSITVDDNRGDPLYKHFFRPQVAPHLSFIGLPSKVGCQHPIRTNPAPVHSRNDLRCERPLLRIEARGTPRRYTHCLNHNQFDYEDWLAKQCGSHIKSKSKSVESRCMLKFARRCIAQRPTERSGTITICFNKQTKDFKTYI</sequence>
<proteinExistence type="predicted"/>
<accession>A0A5J9VTD7</accession>
<dbReference type="Gramene" id="TVU38805">
    <property type="protein sequence ID" value="TVU38805"/>
    <property type="gene ID" value="EJB05_12195"/>
</dbReference>